<evidence type="ECO:0008006" key="3">
    <source>
        <dbReference type="Google" id="ProtNLM"/>
    </source>
</evidence>
<protein>
    <recommendedName>
        <fullName evidence="3">Amino acid transporter transmembrane domain-containing protein</fullName>
    </recommendedName>
</protein>
<feature type="transmembrane region" description="Helical" evidence="1">
    <location>
        <begin position="252"/>
        <end position="274"/>
    </location>
</feature>
<keyword evidence="1" id="KW-1133">Transmembrane helix</keyword>
<evidence type="ECO:0000256" key="1">
    <source>
        <dbReference type="SAM" id="Phobius"/>
    </source>
</evidence>
<proteinExistence type="predicted"/>
<name>A0A382EDB7_9ZZZZ</name>
<dbReference type="AlphaFoldDB" id="A0A382EDB7"/>
<sequence>MRKPPQSLLQRLKYIGPSIIVTGSVVGSGSIALTPLLGAAAGFTLLWWLLLSMWSKPLIQAEISRYVIVKKQTFLEAFAHMPGFKTTIRGKTTSWLVWFMFIGVIPSIAGMGGLAGAVAQAGNLMIPFISVEAWVVTSCLITWLILYWGSYKTLEKTLLAMVAFFSLVTLIIAISMQTTSYQVTGQDLIQGLSFSFPLDHVALALAVFGFTGISYGEIMAYTYWCLEKGYAKEEGESLQDTRAWIKVMQTDVWVTVLFVTIGTVPFFLLGAGVLNELGLYPPPDGDIIKTLLSMFTGILGNWAKWLFILLAFFVLFSTFISGTAAFTRTISDYLISMGLVLEKPNTRQQLIKLIAFLVPLFSGIAYFLLPNPLTLIMIAGVWAALGLPIVNIGALYLVNKLEKELQPKNSTKTILWLTLLLQVAMAVLIVYSQTIGI</sequence>
<feature type="transmembrane region" description="Helical" evidence="1">
    <location>
        <begin position="305"/>
        <end position="330"/>
    </location>
</feature>
<feature type="transmembrane region" description="Helical" evidence="1">
    <location>
        <begin position="414"/>
        <end position="432"/>
    </location>
</feature>
<gene>
    <name evidence="2" type="ORF">METZ01_LOCUS201562</name>
</gene>
<dbReference type="EMBL" id="UINC01043948">
    <property type="protein sequence ID" value="SVB48708.1"/>
    <property type="molecule type" value="Genomic_DNA"/>
</dbReference>
<feature type="transmembrane region" description="Helical" evidence="1">
    <location>
        <begin position="350"/>
        <end position="369"/>
    </location>
</feature>
<reference evidence="2" key="1">
    <citation type="submission" date="2018-05" db="EMBL/GenBank/DDBJ databases">
        <authorList>
            <person name="Lanie J.A."/>
            <person name="Ng W.-L."/>
            <person name="Kazmierczak K.M."/>
            <person name="Andrzejewski T.M."/>
            <person name="Davidsen T.M."/>
            <person name="Wayne K.J."/>
            <person name="Tettelin H."/>
            <person name="Glass J.I."/>
            <person name="Rusch D."/>
            <person name="Podicherti R."/>
            <person name="Tsui H.-C.T."/>
            <person name="Winkler M.E."/>
        </authorList>
    </citation>
    <scope>NUCLEOTIDE SEQUENCE</scope>
</reference>
<feature type="transmembrane region" description="Helical" evidence="1">
    <location>
        <begin position="375"/>
        <end position="398"/>
    </location>
</feature>
<keyword evidence="1" id="KW-0472">Membrane</keyword>
<feature type="transmembrane region" description="Helical" evidence="1">
    <location>
        <begin position="37"/>
        <end position="55"/>
    </location>
</feature>
<keyword evidence="1" id="KW-0812">Transmembrane</keyword>
<feature type="transmembrane region" description="Helical" evidence="1">
    <location>
        <begin position="124"/>
        <end position="146"/>
    </location>
</feature>
<feature type="transmembrane region" description="Helical" evidence="1">
    <location>
        <begin position="201"/>
        <end position="224"/>
    </location>
</feature>
<accession>A0A382EDB7</accession>
<dbReference type="NCBIfam" id="NF037982">
    <property type="entry name" value="Nramp_1"/>
    <property type="match status" value="1"/>
</dbReference>
<evidence type="ECO:0000313" key="2">
    <source>
        <dbReference type="EMBL" id="SVB48708.1"/>
    </source>
</evidence>
<feature type="transmembrane region" description="Helical" evidence="1">
    <location>
        <begin position="158"/>
        <end position="181"/>
    </location>
</feature>
<feature type="transmembrane region" description="Helical" evidence="1">
    <location>
        <begin position="95"/>
        <end position="118"/>
    </location>
</feature>
<organism evidence="2">
    <name type="scientific">marine metagenome</name>
    <dbReference type="NCBI Taxonomy" id="408172"/>
    <lineage>
        <taxon>unclassified sequences</taxon>
        <taxon>metagenomes</taxon>
        <taxon>ecological metagenomes</taxon>
    </lineage>
</organism>